<dbReference type="InterPro" id="IPR036908">
    <property type="entry name" value="RlpA-like_sf"/>
</dbReference>
<evidence type="ECO:0000256" key="1">
    <source>
        <dbReference type="SAM" id="MobiDB-lite"/>
    </source>
</evidence>
<keyword evidence="2" id="KW-0732">Signal</keyword>
<dbReference type="OMA" id="DSSNCAG"/>
<feature type="region of interest" description="Disordered" evidence="1">
    <location>
        <begin position="161"/>
        <end position="272"/>
    </location>
</feature>
<proteinExistence type="predicted"/>
<dbReference type="Proteomes" id="UP000007241">
    <property type="component" value="Unassembled WGS sequence"/>
</dbReference>
<feature type="compositionally biased region" description="Basic and acidic residues" evidence="1">
    <location>
        <begin position="184"/>
        <end position="198"/>
    </location>
</feature>
<evidence type="ECO:0000256" key="2">
    <source>
        <dbReference type="SAM" id="SignalP"/>
    </source>
</evidence>
<protein>
    <submittedName>
        <fullName evidence="3">Expressed protein</fullName>
    </submittedName>
</protein>
<feature type="chain" id="PRO_5003312654" evidence="2">
    <location>
        <begin position="23"/>
        <end position="321"/>
    </location>
</feature>
<accession>F4P0X0</accession>
<gene>
    <name evidence="3" type="ORF">BATDEDRAFT_36879</name>
</gene>
<feature type="compositionally biased region" description="Pro residues" evidence="1">
    <location>
        <begin position="173"/>
        <end position="183"/>
    </location>
</feature>
<dbReference type="OrthoDB" id="5561496at2759"/>
<feature type="compositionally biased region" description="Polar residues" evidence="1">
    <location>
        <begin position="263"/>
        <end position="272"/>
    </location>
</feature>
<dbReference type="EMBL" id="GL882882">
    <property type="protein sequence ID" value="EGF81664.1"/>
    <property type="molecule type" value="Genomic_DNA"/>
</dbReference>
<feature type="compositionally biased region" description="Low complexity" evidence="1">
    <location>
        <begin position="253"/>
        <end position="262"/>
    </location>
</feature>
<dbReference type="GeneID" id="18241238"/>
<keyword evidence="4" id="KW-1185">Reference proteome</keyword>
<dbReference type="AlphaFoldDB" id="F4P0X0"/>
<dbReference type="RefSeq" id="XP_006678081.1">
    <property type="nucleotide sequence ID" value="XM_006678018.1"/>
</dbReference>
<organism evidence="3 4">
    <name type="scientific">Batrachochytrium dendrobatidis (strain JAM81 / FGSC 10211)</name>
    <name type="common">Frog chytrid fungus</name>
    <dbReference type="NCBI Taxonomy" id="684364"/>
    <lineage>
        <taxon>Eukaryota</taxon>
        <taxon>Fungi</taxon>
        <taxon>Fungi incertae sedis</taxon>
        <taxon>Chytridiomycota</taxon>
        <taxon>Chytridiomycota incertae sedis</taxon>
        <taxon>Chytridiomycetes</taxon>
        <taxon>Rhizophydiales</taxon>
        <taxon>Rhizophydiales incertae sedis</taxon>
        <taxon>Batrachochytrium</taxon>
    </lineage>
</organism>
<evidence type="ECO:0000313" key="3">
    <source>
        <dbReference type="EMBL" id="EGF81664.1"/>
    </source>
</evidence>
<dbReference type="InParanoid" id="F4P0X0"/>
<name>F4P0X0_BATDJ</name>
<feature type="compositionally biased region" description="Polar residues" evidence="1">
    <location>
        <begin position="232"/>
        <end position="252"/>
    </location>
</feature>
<sequence>MHFINRALSFVATVLLISSVSAQSDGWSTGPCTYHPYEEDLARLGATAYDNAPGWCGIRYSALNIQRIVAVNGLGSSMCAQCLEFRNAAGGPSMFVLAVDQKGAPGLDVSHTSFQNAFPGANALDPQTCSWRITSQSYCSGTCFGSPEECTPGQRNLLPAYLLPPVGSSGKPHPTPTPNSDPEPTPKPEPEPAPKPEPESSPDSTTRKPTHSQIPQQPAELPSSQSVVSSSLTHASDQTTVQSPVLTQTLKQSSSSMSASASTQHMPLSTSQLGTNGETAPMPHTGAGLVSSSLSILGDINAHLALAVLTTAIISLVTDVL</sequence>
<dbReference type="Gene3D" id="2.40.40.10">
    <property type="entry name" value="RlpA-like domain"/>
    <property type="match status" value="1"/>
</dbReference>
<evidence type="ECO:0000313" key="4">
    <source>
        <dbReference type="Proteomes" id="UP000007241"/>
    </source>
</evidence>
<feature type="signal peptide" evidence="2">
    <location>
        <begin position="1"/>
        <end position="22"/>
    </location>
</feature>
<reference evidence="3 4" key="1">
    <citation type="submission" date="2009-12" db="EMBL/GenBank/DDBJ databases">
        <title>The draft genome of Batrachochytrium dendrobatidis.</title>
        <authorList>
            <consortium name="US DOE Joint Genome Institute (JGI-PGF)"/>
            <person name="Kuo A."/>
            <person name="Salamov A."/>
            <person name="Schmutz J."/>
            <person name="Lucas S."/>
            <person name="Pitluck S."/>
            <person name="Rosenblum E."/>
            <person name="Stajich J."/>
            <person name="Eisen M."/>
            <person name="Grigoriev I.V."/>
        </authorList>
    </citation>
    <scope>NUCLEOTIDE SEQUENCE [LARGE SCALE GENOMIC DNA]</scope>
    <source>
        <strain evidence="4">JAM81 / FGSC 10211</strain>
    </source>
</reference>
<dbReference type="HOGENOM" id="CLU_865950_0_0_1"/>